<evidence type="ECO:0000256" key="3">
    <source>
        <dbReference type="ARBA" id="ARBA00022729"/>
    </source>
</evidence>
<evidence type="ECO:0000313" key="11">
    <source>
        <dbReference type="Ensembl" id="ENSMODP00000019006.3"/>
    </source>
</evidence>
<feature type="chain" id="PRO_5023872418" evidence="6">
    <location>
        <begin position="29"/>
        <end position="836"/>
    </location>
</feature>
<keyword evidence="2" id="KW-0964">Secreted</keyword>
<dbReference type="OMA" id="MEPIHYV"/>
<evidence type="ECO:0000259" key="8">
    <source>
        <dbReference type="Pfam" id="PF23619"/>
    </source>
</evidence>
<keyword evidence="5" id="KW-0472">Membrane</keyword>
<feature type="transmembrane region" description="Helical" evidence="5">
    <location>
        <begin position="818"/>
        <end position="835"/>
    </location>
</feature>
<evidence type="ECO:0000256" key="1">
    <source>
        <dbReference type="ARBA" id="ARBA00004613"/>
    </source>
</evidence>
<sequence length="836" mass="90745">MVPVKVPCPCLGSILLLLLLPWLPPASGFFPNIWSLVAAPSSITHQDLTEEAALNVTLQLFLERPPPGRNPLRLEDFQGRTLLADDLFAAYFGLGTLSRRFRAALGEVARANAAQDFLSVTKHDPEMHFDSEQLVGSRAHLVGSLRQALSAASALEYPLARKHLGAMLHALQDFYSHSNWVELGEQQPHPDLLWPGRKLKNLAQVGDSMCSDCEKLSCPGNLLGSMFLTSGYFGTEPPKPPGKCSHGGHFDQSSHDPPRGGINKDSTSPAFSPHHDLHPQAAQLALQASIQALNLLRGRLGDSGFSRLMQISPASSLSFVLDTTGSMGEEINAAKIQARRIIDQRRGGPMEPTHYILVPFHDPGFGPVFKTSDSDAFWKQINEIHALGGGDEPEMCLSALELALLHTPQFSDIFVFTDASPKDAYLTNRVEALSQKQHCRVTFLVTEDPSRRVRREVLSPKRFEPYRAIAVASGGEVIFTKDQYIQSVASVVGESMMDMVTLALVPSVLPTQRPLVFHVDKLLHGLIIHLHGEISAFRISGPTAKTSLDFLFHFGIPIENGPHPGLYPLSQPVAGLHTVLLVEVIGLVSGIPNVNLSHVILRGDQENEELGHVALEPTGAPERGVFTALLDPKLLLTQRPFFLQLIGQDDRQSRLQRVAPQPCSVAPVLLELSGPSDPLSPGHQALLSLHIASFSGPWDLIITASVSPNFPFTSNLSRVNMGQNESAWGQLWLQVPVSATLDSLVTVTVTAEAEANNPAPQARAHAFLQLLVQAPSQPEQLDDPGPSSRPTQNISRSNLYSSTLGPQRGGSEGSMAAGLWWGPVIVLLLVFGIAAW</sequence>
<reference evidence="11" key="2">
    <citation type="submission" date="2025-08" db="UniProtKB">
        <authorList>
            <consortium name="Ensembl"/>
        </authorList>
    </citation>
    <scope>IDENTIFICATION</scope>
</reference>
<evidence type="ECO:0000256" key="6">
    <source>
        <dbReference type="SAM" id="SignalP"/>
    </source>
</evidence>
<dbReference type="InterPro" id="IPR057615">
    <property type="entry name" value="Ig_VWA7"/>
</dbReference>
<evidence type="ECO:0000256" key="4">
    <source>
        <dbReference type="SAM" id="MobiDB-lite"/>
    </source>
</evidence>
<keyword evidence="12" id="KW-1185">Reference proteome</keyword>
<dbReference type="PANTHER" id="PTHR14905:SF7">
    <property type="entry name" value="VON WILLEBRAND FACTOR A DOMAIN-CONTAINING PROTEIN 7"/>
    <property type="match status" value="1"/>
</dbReference>
<dbReference type="FunCoup" id="F6V4F8">
    <property type="interactions" value="14"/>
</dbReference>
<dbReference type="Pfam" id="PF23610">
    <property type="entry name" value="VWA7_4"/>
    <property type="match status" value="1"/>
</dbReference>
<evidence type="ECO:0000256" key="5">
    <source>
        <dbReference type="SAM" id="Phobius"/>
    </source>
</evidence>
<dbReference type="AlphaFoldDB" id="F6V4F8"/>
<feature type="region of interest" description="Disordered" evidence="4">
    <location>
        <begin position="238"/>
        <end position="276"/>
    </location>
</feature>
<reference evidence="11" key="3">
    <citation type="submission" date="2025-09" db="UniProtKB">
        <authorList>
            <consortium name="Ensembl"/>
        </authorList>
    </citation>
    <scope>IDENTIFICATION</scope>
</reference>
<dbReference type="GeneTree" id="ENSGT00390000011517"/>
<dbReference type="InterPro" id="IPR056862">
    <property type="entry name" value="VWA7_N"/>
</dbReference>
<feature type="domain" description="VWA7 N-terminal" evidence="10">
    <location>
        <begin position="84"/>
        <end position="305"/>
    </location>
</feature>
<dbReference type="Proteomes" id="UP000002280">
    <property type="component" value="Chromosome 2"/>
</dbReference>
<dbReference type="Pfam" id="PF25107">
    <property type="entry name" value="VWA7_N"/>
    <property type="match status" value="1"/>
</dbReference>
<evidence type="ECO:0000313" key="12">
    <source>
        <dbReference type="Proteomes" id="UP000002280"/>
    </source>
</evidence>
<feature type="signal peptide" evidence="6">
    <location>
        <begin position="1"/>
        <end position="28"/>
    </location>
</feature>
<dbReference type="InterPro" id="IPR056861">
    <property type="entry name" value="HMCN1-like_VWA"/>
</dbReference>
<evidence type="ECO:0000256" key="2">
    <source>
        <dbReference type="ARBA" id="ARBA00022525"/>
    </source>
</evidence>
<comment type="subcellular location">
    <subcellularLocation>
        <location evidence="1">Secreted</location>
    </subcellularLocation>
</comment>
<feature type="region of interest" description="Disordered" evidence="4">
    <location>
        <begin position="777"/>
        <end position="807"/>
    </location>
</feature>
<dbReference type="Gene3D" id="3.40.50.410">
    <property type="entry name" value="von Willebrand factor, type A domain"/>
    <property type="match status" value="1"/>
</dbReference>
<dbReference type="Pfam" id="PF25106">
    <property type="entry name" value="VWA_4"/>
    <property type="match status" value="1"/>
</dbReference>
<feature type="domain" description="VWA7 Ig-like" evidence="8">
    <location>
        <begin position="669"/>
        <end position="773"/>
    </location>
</feature>
<feature type="domain" description="Hemicentin-1-like von Willebrand factor A" evidence="9">
    <location>
        <begin position="316"/>
        <end position="481"/>
    </location>
</feature>
<name>F6V4F8_MONDO</name>
<keyword evidence="5" id="KW-0812">Transmembrane</keyword>
<gene>
    <name evidence="11" type="primary">VWA7</name>
</gene>
<evidence type="ECO:0000259" key="7">
    <source>
        <dbReference type="Pfam" id="PF23610"/>
    </source>
</evidence>
<keyword evidence="5" id="KW-1133">Transmembrane helix</keyword>
<dbReference type="STRING" id="13616.ENSMODP00000019006"/>
<dbReference type="InterPro" id="IPR052577">
    <property type="entry name" value="VWA7"/>
</dbReference>
<dbReference type="SUPFAM" id="SSF53300">
    <property type="entry name" value="vWA-like"/>
    <property type="match status" value="1"/>
</dbReference>
<dbReference type="InterPro" id="IPR057613">
    <property type="entry name" value="VWA7_4"/>
</dbReference>
<dbReference type="HOGENOM" id="CLU_013884_0_0_1"/>
<keyword evidence="3 6" id="KW-0732">Signal</keyword>
<feature type="compositionally biased region" description="Basic and acidic residues" evidence="4">
    <location>
        <begin position="248"/>
        <end position="258"/>
    </location>
</feature>
<evidence type="ECO:0000259" key="9">
    <source>
        <dbReference type="Pfam" id="PF25106"/>
    </source>
</evidence>
<dbReference type="InParanoid" id="F6V4F8"/>
<feature type="compositionally biased region" description="Polar residues" evidence="4">
    <location>
        <begin position="788"/>
        <end position="805"/>
    </location>
</feature>
<feature type="domain" description="VWA7 beta-sandwich" evidence="7">
    <location>
        <begin position="549"/>
        <end position="663"/>
    </location>
</feature>
<dbReference type="Bgee" id="ENSMODG00000015215">
    <property type="expression patterns" value="Expressed in cerebellum and 12 other cell types or tissues"/>
</dbReference>
<protein>
    <submittedName>
        <fullName evidence="11">von Willebrand factor A domain containing 7</fullName>
    </submittedName>
</protein>
<dbReference type="Ensembl" id="ENSMODT00000019349.3">
    <property type="protein sequence ID" value="ENSMODP00000019006.3"/>
    <property type="gene ID" value="ENSMODG00000015215.3"/>
</dbReference>
<reference evidence="11 12" key="1">
    <citation type="journal article" date="2007" name="Nature">
        <title>Genome of the marsupial Monodelphis domestica reveals innovation in non-coding sequences.</title>
        <authorList>
            <person name="Mikkelsen T.S."/>
            <person name="Wakefield M.J."/>
            <person name="Aken B."/>
            <person name="Amemiya C.T."/>
            <person name="Chang J.L."/>
            <person name="Duke S."/>
            <person name="Garber M."/>
            <person name="Gentles A.J."/>
            <person name="Goodstadt L."/>
            <person name="Heger A."/>
            <person name="Jurka J."/>
            <person name="Kamal M."/>
            <person name="Mauceli E."/>
            <person name="Searle S.M."/>
            <person name="Sharpe T."/>
            <person name="Baker M.L."/>
            <person name="Batzer M.A."/>
            <person name="Benos P.V."/>
            <person name="Belov K."/>
            <person name="Clamp M."/>
            <person name="Cook A."/>
            <person name="Cuff J."/>
            <person name="Das R."/>
            <person name="Davidow L."/>
            <person name="Deakin J.E."/>
            <person name="Fazzari M.J."/>
            <person name="Glass J.L."/>
            <person name="Grabherr M."/>
            <person name="Greally J.M."/>
            <person name="Gu W."/>
            <person name="Hore T.A."/>
            <person name="Huttley G.A."/>
            <person name="Kleber M."/>
            <person name="Jirtle R.L."/>
            <person name="Koina E."/>
            <person name="Lee J.T."/>
            <person name="Mahony S."/>
            <person name="Marra M.A."/>
            <person name="Miller R.D."/>
            <person name="Nicholls R.D."/>
            <person name="Oda M."/>
            <person name="Papenfuss A.T."/>
            <person name="Parra Z.E."/>
            <person name="Pollock D.D."/>
            <person name="Ray D.A."/>
            <person name="Schein J.E."/>
            <person name="Speed T.P."/>
            <person name="Thompson K."/>
            <person name="VandeBerg J.L."/>
            <person name="Wade C.M."/>
            <person name="Walker J.A."/>
            <person name="Waters P.D."/>
            <person name="Webber C."/>
            <person name="Weidman J.R."/>
            <person name="Xie X."/>
            <person name="Zody M.C."/>
            <person name="Baldwin J."/>
            <person name="Abdouelleil A."/>
            <person name="Abdulkadir J."/>
            <person name="Abebe A."/>
            <person name="Abera B."/>
            <person name="Abreu J."/>
            <person name="Acer S.C."/>
            <person name="Aftuck L."/>
            <person name="Alexander A."/>
            <person name="An P."/>
            <person name="Anderson E."/>
            <person name="Anderson S."/>
            <person name="Arachi H."/>
            <person name="Azer M."/>
            <person name="Bachantsang P."/>
            <person name="Barry A."/>
            <person name="Bayul T."/>
            <person name="Berlin A."/>
            <person name="Bessette D."/>
            <person name="Bloom T."/>
            <person name="Bloom T."/>
            <person name="Boguslavskiy L."/>
            <person name="Bonnet C."/>
            <person name="Boukhgalter B."/>
            <person name="Bourzgui I."/>
            <person name="Brown A."/>
            <person name="Cahill P."/>
            <person name="Channer S."/>
            <person name="Cheshatsang Y."/>
            <person name="Chuda L."/>
            <person name="Citroen M."/>
            <person name="Collymore A."/>
            <person name="Cooke P."/>
            <person name="Costello M."/>
            <person name="D'Aco K."/>
            <person name="Daza R."/>
            <person name="De Haan G."/>
            <person name="DeGray S."/>
            <person name="DeMaso C."/>
            <person name="Dhargay N."/>
            <person name="Dooley K."/>
            <person name="Dooley E."/>
            <person name="Doricent M."/>
            <person name="Dorje P."/>
            <person name="Dorjee K."/>
            <person name="Dupes A."/>
            <person name="Elong R."/>
            <person name="Falk J."/>
            <person name="Farina A."/>
            <person name="Faro S."/>
            <person name="Ferguson D."/>
            <person name="Fisher S."/>
            <person name="Foley C.D."/>
            <person name="Franke A."/>
            <person name="Friedrich D."/>
            <person name="Gadbois L."/>
            <person name="Gearin G."/>
            <person name="Gearin C.R."/>
            <person name="Giannoukos G."/>
            <person name="Goode T."/>
            <person name="Graham J."/>
            <person name="Grandbois E."/>
            <person name="Grewal S."/>
            <person name="Gyaltsen K."/>
            <person name="Hafez N."/>
            <person name="Hagos B."/>
            <person name="Hall J."/>
            <person name="Henson C."/>
            <person name="Hollinger A."/>
            <person name="Honan T."/>
            <person name="Huard M.D."/>
            <person name="Hughes L."/>
            <person name="Hurhula B."/>
            <person name="Husby M.E."/>
            <person name="Kamat A."/>
            <person name="Kanga B."/>
            <person name="Kashin S."/>
            <person name="Khazanovich D."/>
            <person name="Kisner P."/>
            <person name="Lance K."/>
            <person name="Lara M."/>
            <person name="Lee W."/>
            <person name="Lennon N."/>
            <person name="Letendre F."/>
            <person name="LeVine R."/>
            <person name="Lipovsky A."/>
            <person name="Liu X."/>
            <person name="Liu J."/>
            <person name="Liu S."/>
            <person name="Lokyitsang T."/>
            <person name="Lokyitsang Y."/>
            <person name="Lubonja R."/>
            <person name="Lui A."/>
            <person name="MacDonald P."/>
            <person name="Magnisalis V."/>
            <person name="Maru K."/>
            <person name="Matthews C."/>
            <person name="McCusker W."/>
            <person name="McDonough S."/>
            <person name="Mehta T."/>
            <person name="Meldrim J."/>
            <person name="Meneus L."/>
            <person name="Mihai O."/>
            <person name="Mihalev A."/>
            <person name="Mihova T."/>
            <person name="Mittelman R."/>
            <person name="Mlenga V."/>
            <person name="Montmayeur A."/>
            <person name="Mulrain L."/>
            <person name="Navidi A."/>
            <person name="Naylor J."/>
            <person name="Negash T."/>
            <person name="Nguyen T."/>
            <person name="Nguyen N."/>
            <person name="Nicol R."/>
            <person name="Norbu C."/>
            <person name="Norbu N."/>
            <person name="Novod N."/>
            <person name="O'Neill B."/>
            <person name="Osman S."/>
            <person name="Markiewicz E."/>
            <person name="Oyono O.L."/>
            <person name="Patti C."/>
            <person name="Phunkhang P."/>
            <person name="Pierre F."/>
            <person name="Priest M."/>
            <person name="Raghuraman S."/>
            <person name="Rege F."/>
            <person name="Reyes R."/>
            <person name="Rise C."/>
            <person name="Rogov P."/>
            <person name="Ross K."/>
            <person name="Ryan E."/>
            <person name="Settipalli S."/>
            <person name="Shea T."/>
            <person name="Sherpa N."/>
            <person name="Shi L."/>
            <person name="Shih D."/>
            <person name="Sparrow T."/>
            <person name="Spaulding J."/>
            <person name="Stalker J."/>
            <person name="Stange-Thomann N."/>
            <person name="Stavropoulos S."/>
            <person name="Stone C."/>
            <person name="Strader C."/>
            <person name="Tesfaye S."/>
            <person name="Thomson T."/>
            <person name="Thoulutsang Y."/>
            <person name="Thoulutsang D."/>
            <person name="Topham K."/>
            <person name="Topping I."/>
            <person name="Tsamla T."/>
            <person name="Vassiliev H."/>
            <person name="Vo A."/>
            <person name="Wangchuk T."/>
            <person name="Wangdi T."/>
            <person name="Weiand M."/>
            <person name="Wilkinson J."/>
            <person name="Wilson A."/>
            <person name="Yadav S."/>
            <person name="Young G."/>
            <person name="Yu Q."/>
            <person name="Zembek L."/>
            <person name="Zhong D."/>
            <person name="Zimmer A."/>
            <person name="Zwirko Z."/>
            <person name="Jaffe D.B."/>
            <person name="Alvarez P."/>
            <person name="Brockman W."/>
            <person name="Butler J."/>
            <person name="Chin C."/>
            <person name="Gnerre S."/>
            <person name="MacCallum I."/>
            <person name="Graves J.A."/>
            <person name="Ponting C.P."/>
            <person name="Breen M."/>
            <person name="Samollow P.B."/>
            <person name="Lander E.S."/>
            <person name="Lindblad-Toh K."/>
        </authorList>
    </citation>
    <scope>NUCLEOTIDE SEQUENCE [LARGE SCALE GENOMIC DNA]</scope>
</reference>
<organism evidence="11 12">
    <name type="scientific">Monodelphis domestica</name>
    <name type="common">Gray short-tailed opossum</name>
    <dbReference type="NCBI Taxonomy" id="13616"/>
    <lineage>
        <taxon>Eukaryota</taxon>
        <taxon>Metazoa</taxon>
        <taxon>Chordata</taxon>
        <taxon>Craniata</taxon>
        <taxon>Vertebrata</taxon>
        <taxon>Euteleostomi</taxon>
        <taxon>Mammalia</taxon>
        <taxon>Metatheria</taxon>
        <taxon>Didelphimorphia</taxon>
        <taxon>Didelphidae</taxon>
        <taxon>Monodelphis</taxon>
    </lineage>
</organism>
<dbReference type="eggNOG" id="KOG4475">
    <property type="taxonomic scope" value="Eukaryota"/>
</dbReference>
<dbReference type="PANTHER" id="PTHR14905">
    <property type="entry name" value="NG37"/>
    <property type="match status" value="1"/>
</dbReference>
<proteinExistence type="predicted"/>
<evidence type="ECO:0000259" key="10">
    <source>
        <dbReference type="Pfam" id="PF25107"/>
    </source>
</evidence>
<dbReference type="Pfam" id="PF23619">
    <property type="entry name" value="Ig_VWA7"/>
    <property type="match status" value="1"/>
</dbReference>
<accession>F6V4F8</accession>
<dbReference type="InterPro" id="IPR036465">
    <property type="entry name" value="vWFA_dom_sf"/>
</dbReference>